<keyword evidence="1" id="KW-0812">Transmembrane</keyword>
<name>A0A498P1X3_LABRO</name>
<evidence type="ECO:0000256" key="1">
    <source>
        <dbReference type="SAM" id="Phobius"/>
    </source>
</evidence>
<keyword evidence="3" id="KW-1185">Reference proteome</keyword>
<dbReference type="EMBL" id="QBIY01004678">
    <property type="protein sequence ID" value="RXN38612.1"/>
    <property type="molecule type" value="Genomic_DNA"/>
</dbReference>
<dbReference type="Proteomes" id="UP000290572">
    <property type="component" value="Unassembled WGS sequence"/>
</dbReference>
<accession>A0A498P1X3</accession>
<keyword evidence="1" id="KW-0472">Membrane</keyword>
<protein>
    <submittedName>
        <fullName evidence="2">Uncharacterized protein</fullName>
    </submittedName>
</protein>
<dbReference type="AlphaFoldDB" id="A0A498P1X3"/>
<feature type="transmembrane region" description="Helical" evidence="1">
    <location>
        <begin position="198"/>
        <end position="219"/>
    </location>
</feature>
<evidence type="ECO:0000313" key="2">
    <source>
        <dbReference type="EMBL" id="RXN38612.1"/>
    </source>
</evidence>
<gene>
    <name evidence="2" type="ORF">ROHU_000963</name>
</gene>
<feature type="transmembrane region" description="Helical" evidence="1">
    <location>
        <begin position="7"/>
        <end position="28"/>
    </location>
</feature>
<reference evidence="2 3" key="1">
    <citation type="submission" date="2018-03" db="EMBL/GenBank/DDBJ databases">
        <title>Draft genome sequence of Rohu Carp (Labeo rohita).</title>
        <authorList>
            <person name="Das P."/>
            <person name="Kushwaha B."/>
            <person name="Joshi C.G."/>
            <person name="Kumar D."/>
            <person name="Nagpure N.S."/>
            <person name="Sahoo L."/>
            <person name="Das S.P."/>
            <person name="Bit A."/>
            <person name="Patnaik S."/>
            <person name="Meher P.K."/>
            <person name="Jayasankar P."/>
            <person name="Koringa P.G."/>
            <person name="Patel N.V."/>
            <person name="Hinsu A.T."/>
            <person name="Kumar R."/>
            <person name="Pandey M."/>
            <person name="Agarwal S."/>
            <person name="Srivastava S."/>
            <person name="Singh M."/>
            <person name="Iquebal M.A."/>
            <person name="Jaiswal S."/>
            <person name="Angadi U.B."/>
            <person name="Kumar N."/>
            <person name="Raza M."/>
            <person name="Shah T.M."/>
            <person name="Rai A."/>
            <person name="Jena J.K."/>
        </authorList>
    </citation>
    <scope>NUCLEOTIDE SEQUENCE [LARGE SCALE GENOMIC DNA]</scope>
    <source>
        <strain evidence="2">DASCIFA01</strain>
        <tissue evidence="2">Testis</tissue>
    </source>
</reference>
<keyword evidence="1" id="KW-1133">Transmembrane helix</keyword>
<sequence length="246" mass="28889">MEAEEDHFWWLLAVFIIALLIIILICLMKRKRIFRCFQRLIFQRDSDDSENRLYHLVSEGYEDVNVCVFLTQAAAQLSSEIQTDSGFEFNLPSDSLNQTLNPDCEQSWYLQSHFSREIMFRVRNQTAVTPNSEIQTDSGFEFNLPSDSLNQTLNPDCEQSWYLQSHFSREIMFRVRNQTAVTPNSDDLNEASLQHSDLLWWFLAVSLIVLLVLMCFFLRKRIFRQCLLSVSVRIQKTVQLNLIDVI</sequence>
<comment type="caution">
    <text evidence="2">The sequence shown here is derived from an EMBL/GenBank/DDBJ whole genome shotgun (WGS) entry which is preliminary data.</text>
</comment>
<proteinExistence type="predicted"/>
<organism evidence="2 3">
    <name type="scientific">Labeo rohita</name>
    <name type="common">Indian major carp</name>
    <name type="synonym">Cyprinus rohita</name>
    <dbReference type="NCBI Taxonomy" id="84645"/>
    <lineage>
        <taxon>Eukaryota</taxon>
        <taxon>Metazoa</taxon>
        <taxon>Chordata</taxon>
        <taxon>Craniata</taxon>
        <taxon>Vertebrata</taxon>
        <taxon>Euteleostomi</taxon>
        <taxon>Actinopterygii</taxon>
        <taxon>Neopterygii</taxon>
        <taxon>Teleostei</taxon>
        <taxon>Ostariophysi</taxon>
        <taxon>Cypriniformes</taxon>
        <taxon>Cyprinidae</taxon>
        <taxon>Labeoninae</taxon>
        <taxon>Labeonini</taxon>
        <taxon>Labeo</taxon>
    </lineage>
</organism>
<evidence type="ECO:0000313" key="3">
    <source>
        <dbReference type="Proteomes" id="UP000290572"/>
    </source>
</evidence>